<keyword evidence="4" id="KW-1185">Reference proteome</keyword>
<proteinExistence type="predicted"/>
<dbReference type="PANTHER" id="PTHR30383">
    <property type="entry name" value="THIOESTERASE 1/PROTEASE 1/LYSOPHOSPHOLIPASE L1"/>
    <property type="match status" value="1"/>
</dbReference>
<sequence>MKRILILFTALFAAGSVFAQSEYNLRRRTLFEVLPVLSSDIVFLGNSITDGCEWAELFNNRHIKNRGISGDRSGWLLERLDPIIEGHPKKLFLMIGINDLISGASPDEVLANIGRLIDRFQAESRWTKIYVQSILPVNGDLPGYERRKACAPLIVPTNKRLEALCDEKGVTYLDVWGALADENGNLDKRYTLDGLHLKGEGYLVWRDVIKPHVK</sequence>
<accession>A0ABV1H159</accession>
<dbReference type="InterPro" id="IPR013830">
    <property type="entry name" value="SGNH_hydro"/>
</dbReference>
<evidence type="ECO:0000313" key="4">
    <source>
        <dbReference type="Proteomes" id="UP001460202"/>
    </source>
</evidence>
<evidence type="ECO:0000256" key="1">
    <source>
        <dbReference type="SAM" id="SignalP"/>
    </source>
</evidence>
<dbReference type="Pfam" id="PF13472">
    <property type="entry name" value="Lipase_GDSL_2"/>
    <property type="match status" value="1"/>
</dbReference>
<dbReference type="Gene3D" id="3.40.50.1110">
    <property type="entry name" value="SGNH hydrolase"/>
    <property type="match status" value="1"/>
</dbReference>
<name>A0ABV1H159_9BACT</name>
<evidence type="ECO:0000259" key="2">
    <source>
        <dbReference type="Pfam" id="PF13472"/>
    </source>
</evidence>
<evidence type="ECO:0000313" key="3">
    <source>
        <dbReference type="EMBL" id="MEQ2546189.1"/>
    </source>
</evidence>
<dbReference type="PANTHER" id="PTHR30383:SF5">
    <property type="entry name" value="SGNH HYDROLASE-TYPE ESTERASE DOMAIN-CONTAINING PROTEIN"/>
    <property type="match status" value="1"/>
</dbReference>
<reference evidence="3 4" key="1">
    <citation type="submission" date="2024-03" db="EMBL/GenBank/DDBJ databases">
        <title>Human intestinal bacterial collection.</title>
        <authorList>
            <person name="Pauvert C."/>
            <person name="Hitch T.C.A."/>
            <person name="Clavel T."/>
        </authorList>
    </citation>
    <scope>NUCLEOTIDE SEQUENCE [LARGE SCALE GENOMIC DNA]</scope>
    <source>
        <strain evidence="3 4">CLA-KB-H122</strain>
    </source>
</reference>
<dbReference type="InterPro" id="IPR036514">
    <property type="entry name" value="SGNH_hydro_sf"/>
</dbReference>
<protein>
    <submittedName>
        <fullName evidence="3">GDSL-type esterase/lipase family protein</fullName>
    </submittedName>
</protein>
<dbReference type="EMBL" id="JBBMFL010000024">
    <property type="protein sequence ID" value="MEQ2546189.1"/>
    <property type="molecule type" value="Genomic_DNA"/>
</dbReference>
<feature type="chain" id="PRO_5046121276" evidence="1">
    <location>
        <begin position="20"/>
        <end position="214"/>
    </location>
</feature>
<feature type="signal peptide" evidence="1">
    <location>
        <begin position="1"/>
        <end position="19"/>
    </location>
</feature>
<feature type="domain" description="SGNH hydrolase-type esterase" evidence="2">
    <location>
        <begin position="43"/>
        <end position="202"/>
    </location>
</feature>
<gene>
    <name evidence="3" type="ORF">WMO46_14675</name>
</gene>
<dbReference type="InterPro" id="IPR051532">
    <property type="entry name" value="Ester_Hydrolysis_Enzymes"/>
</dbReference>
<keyword evidence="1" id="KW-0732">Signal</keyword>
<comment type="caution">
    <text evidence="3">The sequence shown here is derived from an EMBL/GenBank/DDBJ whole genome shotgun (WGS) entry which is preliminary data.</text>
</comment>
<organism evidence="3 4">
    <name type="scientific">Alistipes intestinihominis</name>
    <dbReference type="NCBI Taxonomy" id="3133172"/>
    <lineage>
        <taxon>Bacteria</taxon>
        <taxon>Pseudomonadati</taxon>
        <taxon>Bacteroidota</taxon>
        <taxon>Bacteroidia</taxon>
        <taxon>Bacteroidales</taxon>
        <taxon>Rikenellaceae</taxon>
        <taxon>Alistipes</taxon>
    </lineage>
</organism>
<dbReference type="Proteomes" id="UP001460202">
    <property type="component" value="Unassembled WGS sequence"/>
</dbReference>
<dbReference type="RefSeq" id="WP_195498062.1">
    <property type="nucleotide sequence ID" value="NZ_JBBMFL010000024.1"/>
</dbReference>
<dbReference type="SUPFAM" id="SSF52266">
    <property type="entry name" value="SGNH hydrolase"/>
    <property type="match status" value="1"/>
</dbReference>